<feature type="transmembrane region" description="Helical" evidence="1">
    <location>
        <begin position="6"/>
        <end position="24"/>
    </location>
</feature>
<gene>
    <name evidence="2" type="ORF">ACFSB2_15200</name>
</gene>
<evidence type="ECO:0000313" key="3">
    <source>
        <dbReference type="Proteomes" id="UP001597079"/>
    </source>
</evidence>
<protein>
    <submittedName>
        <fullName evidence="2">Uncharacterized protein</fullName>
    </submittedName>
</protein>
<sequence>MRKFSFVITSICVISLVVNIIQFIDRKQNQHYADIQTGYSRLLNNVGNAKSQSTKLNSANITELVKNGSLMDLSIERSIGILIGLQAATGVNFTPVQVALLKCEIPINTQGMNDAQLLQEAAYAQNNLSSLLKMMQSFQTKSRSEIDQLQSLVTEISQKYP</sequence>
<name>A0ABW4JIF5_9BACL</name>
<evidence type="ECO:0000313" key="2">
    <source>
        <dbReference type="EMBL" id="MFD1676049.1"/>
    </source>
</evidence>
<organism evidence="2 3">
    <name type="scientific">Alicyclobacillus fodiniaquatilis</name>
    <dbReference type="NCBI Taxonomy" id="1661150"/>
    <lineage>
        <taxon>Bacteria</taxon>
        <taxon>Bacillati</taxon>
        <taxon>Bacillota</taxon>
        <taxon>Bacilli</taxon>
        <taxon>Bacillales</taxon>
        <taxon>Alicyclobacillaceae</taxon>
        <taxon>Alicyclobacillus</taxon>
    </lineage>
</organism>
<reference evidence="3" key="1">
    <citation type="journal article" date="2019" name="Int. J. Syst. Evol. Microbiol.">
        <title>The Global Catalogue of Microorganisms (GCM) 10K type strain sequencing project: providing services to taxonomists for standard genome sequencing and annotation.</title>
        <authorList>
            <consortium name="The Broad Institute Genomics Platform"/>
            <consortium name="The Broad Institute Genome Sequencing Center for Infectious Disease"/>
            <person name="Wu L."/>
            <person name="Ma J."/>
        </authorList>
    </citation>
    <scope>NUCLEOTIDE SEQUENCE [LARGE SCALE GENOMIC DNA]</scope>
    <source>
        <strain evidence="3">CGMCC 1.12286</strain>
    </source>
</reference>
<dbReference type="RefSeq" id="WP_377943942.1">
    <property type="nucleotide sequence ID" value="NZ_JBHUCX010000043.1"/>
</dbReference>
<keyword evidence="1" id="KW-1133">Transmembrane helix</keyword>
<accession>A0ABW4JIF5</accession>
<dbReference type="EMBL" id="JBHUCX010000043">
    <property type="protein sequence ID" value="MFD1676049.1"/>
    <property type="molecule type" value="Genomic_DNA"/>
</dbReference>
<evidence type="ECO:0000256" key="1">
    <source>
        <dbReference type="SAM" id="Phobius"/>
    </source>
</evidence>
<keyword evidence="3" id="KW-1185">Reference proteome</keyword>
<keyword evidence="1" id="KW-0812">Transmembrane</keyword>
<proteinExistence type="predicted"/>
<dbReference type="Proteomes" id="UP001597079">
    <property type="component" value="Unassembled WGS sequence"/>
</dbReference>
<keyword evidence="1" id="KW-0472">Membrane</keyword>
<comment type="caution">
    <text evidence="2">The sequence shown here is derived from an EMBL/GenBank/DDBJ whole genome shotgun (WGS) entry which is preliminary data.</text>
</comment>